<dbReference type="CDD" id="cd00167">
    <property type="entry name" value="SANT"/>
    <property type="match status" value="1"/>
</dbReference>
<feature type="domain" description="Helicase C-terminal" evidence="8">
    <location>
        <begin position="205"/>
        <end position="375"/>
    </location>
</feature>
<dbReference type="InterPro" id="IPR001650">
    <property type="entry name" value="Helicase_C-like"/>
</dbReference>
<dbReference type="PROSITE" id="PS51192">
    <property type="entry name" value="HELICASE_ATP_BIND_1"/>
    <property type="match status" value="1"/>
</dbReference>
<evidence type="ECO:0000256" key="6">
    <source>
        <dbReference type="SAM" id="MobiDB-lite"/>
    </source>
</evidence>
<dbReference type="InterPro" id="IPR027417">
    <property type="entry name" value="P-loop_NTPase"/>
</dbReference>
<feature type="domain" description="Helicase ATP-binding" evidence="7">
    <location>
        <begin position="1"/>
        <end position="68"/>
    </location>
</feature>
<dbReference type="GO" id="GO:0016887">
    <property type="term" value="F:ATP hydrolysis activity"/>
    <property type="evidence" value="ECO:0007669"/>
    <property type="project" value="TreeGrafter"/>
</dbReference>
<evidence type="ECO:0000256" key="2">
    <source>
        <dbReference type="ARBA" id="ARBA00022741"/>
    </source>
</evidence>
<comment type="caution">
    <text evidence="9">The sequence shown here is derived from an EMBL/GenBank/DDBJ whole genome shotgun (WGS) entry which is preliminary data.</text>
</comment>
<accession>A0A367JI35</accession>
<feature type="region of interest" description="Disordered" evidence="6">
    <location>
        <begin position="774"/>
        <end position="801"/>
    </location>
</feature>
<dbReference type="Pfam" id="PF00271">
    <property type="entry name" value="Helicase_C"/>
    <property type="match status" value="1"/>
</dbReference>
<comment type="subcellular location">
    <subcellularLocation>
        <location evidence="1">Nucleus</location>
    </subcellularLocation>
</comment>
<sequence length="957" mass="111014">ASVGSSHIRDIPWKCAVFDEAHRLKNKQSKVGEVLKSFSIDHKLLLTGTPLQNNLDELYSLLNFMQPEVFCNEKAFFAEYGNLQTATEVEKLQALLKPIMLRRFKEDVEKSIPVKEETVIEVELTNPQKKWYRAILEKNFSFLKKGAKSNKEMPQLRNIMMQLRKCCIHPYLLDGAEEVIVNETGAKTLQDQFKCLIGSSGKLVLIDKLLRKLFEGNHKVLIFSQFTSCLDILSDYLRGRQYPHERIDGSVPGEQRQVAIDRFSTMPIDQSFVFLLCTRAGGVGINLTAADTCIIFDSDWNPQNDLQAQARCHRIGQTKPVQVYRLICRNTYEKDMFDRAGMKLGLDKAVMQRMNSNTAQPSSKDTLPFSKNELERKEIEDLLKKGAYGAIMDDEESTQFCEEDIDQILERRTTVIRHEGNEKGSIFSKATFSSSTGQQKVELDDPDFWEKWATQAHLDLNDFQDENELIVYEPRRRRQVQRFGTRTADGSWSDQENADDSDAYEDESERSRKRDMPRPWTLSEKTKYERKLMIYGYGPWHQMQAHFPRRSEQDLKAVTRCLMRKIKQGMEANTEEDRKLLQDIDFILDQDAQQDSPDEQVPYLGASRKQITEFKSFLIQAPADYIEHIERKGRNFLLRIQMLHMVRDRIVPKDWQEAKQLAMPKVTGSLPCDWWGEAEDRDLLLGICKHGYQQYLTMRKDKEFCFFGKKFDDSKAGTLQEDDDEPEKQQEDPSDVASTDDATVYVWPSKADIGMRLRRIIAAFLREQGIENKKKRAVAGQTESRPTRQRTRASDSGHRWQKKNRSDFMKTILSFGVETVSGDPNIRWDRFREISGLDKRSDASLDQYYYKFLAACKEIMKKQEQKQDQDEKSRESSEEPTTVTEDELALVNIIPYDKARRALKRIEQMKMIREHVMVDPDFDHAIAKARKTSGLPPWWQVPLHDKALLQGICKHGI</sequence>
<dbReference type="CDD" id="cd18793">
    <property type="entry name" value="SF2_C_SNF"/>
    <property type="match status" value="1"/>
</dbReference>
<dbReference type="EMBL" id="PJQM01003305">
    <property type="protein sequence ID" value="RCH89603.1"/>
    <property type="molecule type" value="Genomic_DNA"/>
</dbReference>
<keyword evidence="3" id="KW-0378">Hydrolase</keyword>
<dbReference type="Gene3D" id="3.40.50.300">
    <property type="entry name" value="P-loop containing nucleotide triphosphate hydrolases"/>
    <property type="match status" value="1"/>
</dbReference>
<feature type="compositionally biased region" description="Basic and acidic residues" evidence="6">
    <location>
        <begin position="792"/>
        <end position="801"/>
    </location>
</feature>
<dbReference type="GO" id="GO:0000785">
    <property type="term" value="C:chromatin"/>
    <property type="evidence" value="ECO:0007669"/>
    <property type="project" value="TreeGrafter"/>
</dbReference>
<dbReference type="InterPro" id="IPR014001">
    <property type="entry name" value="Helicase_ATP-bd"/>
</dbReference>
<dbReference type="SUPFAM" id="SSF52540">
    <property type="entry name" value="P-loop containing nucleoside triphosphate hydrolases"/>
    <property type="match status" value="2"/>
</dbReference>
<organism evidence="9 10">
    <name type="scientific">Rhizopus stolonifer</name>
    <name type="common">Rhizopus nigricans</name>
    <dbReference type="NCBI Taxonomy" id="4846"/>
    <lineage>
        <taxon>Eukaryota</taxon>
        <taxon>Fungi</taxon>
        <taxon>Fungi incertae sedis</taxon>
        <taxon>Mucoromycota</taxon>
        <taxon>Mucoromycotina</taxon>
        <taxon>Mucoromycetes</taxon>
        <taxon>Mucorales</taxon>
        <taxon>Mucorineae</taxon>
        <taxon>Rhizopodaceae</taxon>
        <taxon>Rhizopus</taxon>
    </lineage>
</organism>
<feature type="compositionally biased region" description="Acidic residues" evidence="6">
    <location>
        <begin position="496"/>
        <end position="508"/>
    </location>
</feature>
<keyword evidence="2" id="KW-0547">Nucleotide-binding</keyword>
<dbReference type="Proteomes" id="UP000253551">
    <property type="component" value="Unassembled WGS sequence"/>
</dbReference>
<dbReference type="GO" id="GO:0140658">
    <property type="term" value="F:ATP-dependent chromatin remodeler activity"/>
    <property type="evidence" value="ECO:0007669"/>
    <property type="project" value="TreeGrafter"/>
</dbReference>
<dbReference type="InterPro" id="IPR049730">
    <property type="entry name" value="SNF2/RAD54-like_C"/>
</dbReference>
<name>A0A367JI35_RHIST</name>
<dbReference type="GO" id="GO:0005524">
    <property type="term" value="F:ATP binding"/>
    <property type="evidence" value="ECO:0007669"/>
    <property type="project" value="InterPro"/>
</dbReference>
<dbReference type="GO" id="GO:0004386">
    <property type="term" value="F:helicase activity"/>
    <property type="evidence" value="ECO:0007669"/>
    <property type="project" value="UniProtKB-KW"/>
</dbReference>
<keyword evidence="4" id="KW-0067">ATP-binding</keyword>
<evidence type="ECO:0000256" key="3">
    <source>
        <dbReference type="ARBA" id="ARBA00022801"/>
    </source>
</evidence>
<feature type="non-terminal residue" evidence="9">
    <location>
        <position position="957"/>
    </location>
</feature>
<proteinExistence type="predicted"/>
<keyword evidence="9" id="KW-0238">DNA-binding</keyword>
<dbReference type="GO" id="GO:0010468">
    <property type="term" value="P:regulation of gene expression"/>
    <property type="evidence" value="ECO:0007669"/>
    <property type="project" value="TreeGrafter"/>
</dbReference>
<dbReference type="GO" id="GO:0005634">
    <property type="term" value="C:nucleus"/>
    <property type="evidence" value="ECO:0007669"/>
    <property type="project" value="UniProtKB-SubCell"/>
</dbReference>
<dbReference type="InterPro" id="IPR056342">
    <property type="entry name" value="HTH_CHD6-9"/>
</dbReference>
<keyword evidence="9" id="KW-0347">Helicase</keyword>
<dbReference type="STRING" id="4846.A0A367JI35"/>
<evidence type="ECO:0000256" key="5">
    <source>
        <dbReference type="ARBA" id="ARBA00023242"/>
    </source>
</evidence>
<feature type="region of interest" description="Disordered" evidence="6">
    <location>
        <begin position="863"/>
        <end position="884"/>
    </location>
</feature>
<dbReference type="GO" id="GO:0003682">
    <property type="term" value="F:chromatin binding"/>
    <property type="evidence" value="ECO:0007669"/>
    <property type="project" value="TreeGrafter"/>
</dbReference>
<dbReference type="PANTHER" id="PTHR45623">
    <property type="entry name" value="CHROMODOMAIN-HELICASE-DNA-BINDING PROTEIN 3-RELATED-RELATED"/>
    <property type="match status" value="1"/>
</dbReference>
<dbReference type="GO" id="GO:0003677">
    <property type="term" value="F:DNA binding"/>
    <property type="evidence" value="ECO:0007669"/>
    <property type="project" value="UniProtKB-KW"/>
</dbReference>
<evidence type="ECO:0000313" key="10">
    <source>
        <dbReference type="Proteomes" id="UP000253551"/>
    </source>
</evidence>
<dbReference type="InterPro" id="IPR038718">
    <property type="entry name" value="SNF2-like_sf"/>
</dbReference>
<feature type="region of interest" description="Disordered" evidence="6">
    <location>
        <begin position="716"/>
        <end position="741"/>
    </location>
</feature>
<evidence type="ECO:0000256" key="1">
    <source>
        <dbReference type="ARBA" id="ARBA00004123"/>
    </source>
</evidence>
<feature type="region of interest" description="Disordered" evidence="6">
    <location>
        <begin position="482"/>
        <end position="518"/>
    </location>
</feature>
<dbReference type="OrthoDB" id="5857104at2759"/>
<dbReference type="InterPro" id="IPR001005">
    <property type="entry name" value="SANT/Myb"/>
</dbReference>
<dbReference type="PANTHER" id="PTHR45623:SF11">
    <property type="entry name" value="KISMET, ISOFORM C"/>
    <property type="match status" value="1"/>
</dbReference>
<keyword evidence="10" id="KW-1185">Reference proteome</keyword>
<gene>
    <name evidence="9" type="primary">CHD8_1</name>
    <name evidence="9" type="ORF">CU098_003117</name>
</gene>
<feature type="compositionally biased region" description="Basic and acidic residues" evidence="6">
    <location>
        <begin position="863"/>
        <end position="877"/>
    </location>
</feature>
<dbReference type="Pfam" id="PF00176">
    <property type="entry name" value="SNF2-rel_dom"/>
    <property type="match status" value="1"/>
</dbReference>
<reference evidence="9 10" key="1">
    <citation type="journal article" date="2018" name="G3 (Bethesda)">
        <title>Phylogenetic and Phylogenomic Definition of Rhizopus Species.</title>
        <authorList>
            <person name="Gryganskyi A.P."/>
            <person name="Golan J."/>
            <person name="Dolatabadi S."/>
            <person name="Mondo S."/>
            <person name="Robb S."/>
            <person name="Idnurm A."/>
            <person name="Muszewska A."/>
            <person name="Steczkiewicz K."/>
            <person name="Masonjones S."/>
            <person name="Liao H.L."/>
            <person name="Gajdeczka M.T."/>
            <person name="Anike F."/>
            <person name="Vuek A."/>
            <person name="Anishchenko I.M."/>
            <person name="Voigt K."/>
            <person name="de Hoog G.S."/>
            <person name="Smith M.E."/>
            <person name="Heitman J."/>
            <person name="Vilgalys R."/>
            <person name="Stajich J.E."/>
        </authorList>
    </citation>
    <scope>NUCLEOTIDE SEQUENCE [LARGE SCALE GENOMIC DNA]</scope>
    <source>
        <strain evidence="9 10">LSU 92-RS-03</strain>
    </source>
</reference>
<dbReference type="PROSITE" id="PS51194">
    <property type="entry name" value="HELICASE_CTER"/>
    <property type="match status" value="1"/>
</dbReference>
<evidence type="ECO:0000259" key="7">
    <source>
        <dbReference type="PROSITE" id="PS51192"/>
    </source>
</evidence>
<dbReference type="Pfam" id="PF23078">
    <property type="entry name" value="HTH_CHD6-9"/>
    <property type="match status" value="1"/>
</dbReference>
<dbReference type="GO" id="GO:0042393">
    <property type="term" value="F:histone binding"/>
    <property type="evidence" value="ECO:0007669"/>
    <property type="project" value="TreeGrafter"/>
</dbReference>
<dbReference type="SMART" id="SM00490">
    <property type="entry name" value="HELICc"/>
    <property type="match status" value="1"/>
</dbReference>
<evidence type="ECO:0000313" key="9">
    <source>
        <dbReference type="EMBL" id="RCH89603.1"/>
    </source>
</evidence>
<dbReference type="AlphaFoldDB" id="A0A367JI35"/>
<dbReference type="InterPro" id="IPR000330">
    <property type="entry name" value="SNF2_N"/>
</dbReference>
<dbReference type="Gene3D" id="3.40.50.10810">
    <property type="entry name" value="Tandem AAA-ATPase domain"/>
    <property type="match status" value="1"/>
</dbReference>
<dbReference type="Gene3D" id="1.10.10.60">
    <property type="entry name" value="Homeodomain-like"/>
    <property type="match status" value="2"/>
</dbReference>
<protein>
    <submittedName>
        <fullName evidence="9">Chromodomain-helicase-DNA-binding protein</fullName>
    </submittedName>
</protein>
<keyword evidence="5" id="KW-0539">Nucleus</keyword>
<evidence type="ECO:0000259" key="8">
    <source>
        <dbReference type="PROSITE" id="PS51194"/>
    </source>
</evidence>
<feature type="non-terminal residue" evidence="9">
    <location>
        <position position="1"/>
    </location>
</feature>
<evidence type="ECO:0000256" key="4">
    <source>
        <dbReference type="ARBA" id="ARBA00022840"/>
    </source>
</evidence>